<evidence type="ECO:0000259" key="11">
    <source>
        <dbReference type="SMART" id="SM01003"/>
    </source>
</evidence>
<dbReference type="Pfam" id="PF05222">
    <property type="entry name" value="AlaDh_PNT_N"/>
    <property type="match status" value="1"/>
</dbReference>
<comment type="similarity">
    <text evidence="1 5">Belongs to the AlaDH/PNT family.</text>
</comment>
<dbReference type="CDD" id="cd05305">
    <property type="entry name" value="L-AlaDH"/>
    <property type="match status" value="1"/>
</dbReference>
<gene>
    <name evidence="12" type="primary">ald</name>
    <name evidence="12" type="ORF">G3M70_13720</name>
</gene>
<dbReference type="InterPro" id="IPR007886">
    <property type="entry name" value="AlaDH/PNT_N"/>
</dbReference>
<keyword evidence="4 5" id="KW-0520">NAD</keyword>
<evidence type="ECO:0000256" key="9">
    <source>
        <dbReference type="PIRSR" id="PIRSR000183-4"/>
    </source>
</evidence>
<organism evidence="12 13">
    <name type="scientific">Candidatus Nitronauta litoralis</name>
    <dbReference type="NCBI Taxonomy" id="2705533"/>
    <lineage>
        <taxon>Bacteria</taxon>
        <taxon>Pseudomonadati</taxon>
        <taxon>Nitrospinota/Tectimicrobiota group</taxon>
        <taxon>Nitrospinota</taxon>
        <taxon>Nitrospinia</taxon>
        <taxon>Nitrospinales</taxon>
        <taxon>Nitrospinaceae</taxon>
        <taxon>Candidatus Nitronauta</taxon>
    </lineage>
</organism>
<protein>
    <recommendedName>
        <fullName evidence="2 5">Alanine dehydrogenase</fullName>
        <ecNumber evidence="2 5">1.4.1.1</ecNumber>
    </recommendedName>
</protein>
<feature type="domain" description="Alanine dehydrogenase/pyridine nucleotide transhydrogenase NAD(H)-binding" evidence="10">
    <location>
        <begin position="148"/>
        <end position="296"/>
    </location>
</feature>
<dbReference type="GO" id="GO:0000166">
    <property type="term" value="F:nucleotide binding"/>
    <property type="evidence" value="ECO:0007669"/>
    <property type="project" value="UniProtKB-KW"/>
</dbReference>
<dbReference type="AlphaFoldDB" id="A0A7T0BXP5"/>
<keyword evidence="8" id="KW-0547">Nucleotide-binding</keyword>
<evidence type="ECO:0000256" key="4">
    <source>
        <dbReference type="ARBA" id="ARBA00023027"/>
    </source>
</evidence>
<evidence type="ECO:0000256" key="6">
    <source>
        <dbReference type="PIRSR" id="PIRSR000183-1"/>
    </source>
</evidence>
<accession>A0A7T0BXP5</accession>
<keyword evidence="9" id="KW-0479">Metal-binding</keyword>
<dbReference type="GO" id="GO:0046872">
    <property type="term" value="F:metal ion binding"/>
    <property type="evidence" value="ECO:0007669"/>
    <property type="project" value="UniProtKB-KW"/>
</dbReference>
<dbReference type="GO" id="GO:0000286">
    <property type="term" value="F:alanine dehydrogenase activity"/>
    <property type="evidence" value="ECO:0007669"/>
    <property type="project" value="UniProtKB-UniRule"/>
</dbReference>
<evidence type="ECO:0000256" key="1">
    <source>
        <dbReference type="ARBA" id="ARBA00005689"/>
    </source>
</evidence>
<feature type="binding site" evidence="7">
    <location>
        <position position="15"/>
    </location>
    <ligand>
        <name>substrate</name>
    </ligand>
</feature>
<dbReference type="KEGG" id="nli:G3M70_13720"/>
<proteinExistence type="inferred from homology"/>
<feature type="binding site" evidence="8">
    <location>
        <begin position="238"/>
        <end position="239"/>
    </location>
    <ligand>
        <name>NAD(+)</name>
        <dbReference type="ChEBI" id="CHEBI:57540"/>
    </ligand>
</feature>
<keyword evidence="9" id="KW-0460">Magnesium</keyword>
<feature type="binding site" evidence="8">
    <location>
        <begin position="297"/>
        <end position="300"/>
    </location>
    <ligand>
        <name>NAD(+)</name>
        <dbReference type="ChEBI" id="CHEBI:57540"/>
    </ligand>
</feature>
<evidence type="ECO:0000256" key="8">
    <source>
        <dbReference type="PIRSR" id="PIRSR000183-3"/>
    </source>
</evidence>
<dbReference type="Gene3D" id="3.40.50.720">
    <property type="entry name" value="NAD(P)-binding Rossmann-like Domain"/>
    <property type="match status" value="2"/>
</dbReference>
<feature type="active site" description="Proton donor/acceptor" evidence="6">
    <location>
        <position position="95"/>
    </location>
</feature>
<dbReference type="Pfam" id="PF01262">
    <property type="entry name" value="AlaDh_PNT_C"/>
    <property type="match status" value="1"/>
</dbReference>
<dbReference type="SUPFAM" id="SSF51735">
    <property type="entry name" value="NAD(P)-binding Rossmann-fold domains"/>
    <property type="match status" value="1"/>
</dbReference>
<feature type="binding site" evidence="8">
    <location>
        <position position="197"/>
    </location>
    <ligand>
        <name>NAD(+)</name>
        <dbReference type="ChEBI" id="CHEBI:57540"/>
    </ligand>
</feature>
<evidence type="ECO:0000256" key="3">
    <source>
        <dbReference type="ARBA" id="ARBA00023002"/>
    </source>
</evidence>
<dbReference type="FunFam" id="3.40.50.720:FF:000049">
    <property type="entry name" value="Alanine dehydrogenase"/>
    <property type="match status" value="1"/>
</dbReference>
<dbReference type="SUPFAM" id="SSF52283">
    <property type="entry name" value="Formate/glycerate dehydrogenase catalytic domain-like"/>
    <property type="match status" value="1"/>
</dbReference>
<feature type="active site" description="Proton donor/acceptor" evidence="6">
    <location>
        <position position="269"/>
    </location>
</feature>
<evidence type="ECO:0000256" key="2">
    <source>
        <dbReference type="ARBA" id="ARBA00012897"/>
    </source>
</evidence>
<dbReference type="PANTHER" id="PTHR42795:SF1">
    <property type="entry name" value="ALANINE DEHYDROGENASE"/>
    <property type="match status" value="1"/>
</dbReference>
<name>A0A7T0BXP5_9BACT</name>
<feature type="binding site" evidence="7">
    <location>
        <position position="74"/>
    </location>
    <ligand>
        <name>substrate</name>
    </ligand>
</feature>
<dbReference type="SMART" id="SM01002">
    <property type="entry name" value="AlaDh_PNT_C"/>
    <property type="match status" value="1"/>
</dbReference>
<dbReference type="NCBIfam" id="TIGR00518">
    <property type="entry name" value="alaDH"/>
    <property type="match status" value="1"/>
</dbReference>
<dbReference type="SMART" id="SM01003">
    <property type="entry name" value="AlaDh_PNT_N"/>
    <property type="match status" value="1"/>
</dbReference>
<comment type="catalytic activity">
    <reaction evidence="5">
        <text>L-alanine + NAD(+) + H2O = pyruvate + NH4(+) + NADH + H(+)</text>
        <dbReference type="Rhea" id="RHEA:18405"/>
        <dbReference type="ChEBI" id="CHEBI:15361"/>
        <dbReference type="ChEBI" id="CHEBI:15377"/>
        <dbReference type="ChEBI" id="CHEBI:15378"/>
        <dbReference type="ChEBI" id="CHEBI:28938"/>
        <dbReference type="ChEBI" id="CHEBI:57540"/>
        <dbReference type="ChEBI" id="CHEBI:57945"/>
        <dbReference type="ChEBI" id="CHEBI:57972"/>
        <dbReference type="EC" id="1.4.1.1"/>
    </reaction>
</comment>
<dbReference type="EMBL" id="CP048685">
    <property type="protein sequence ID" value="QPJ62876.1"/>
    <property type="molecule type" value="Genomic_DNA"/>
</dbReference>
<evidence type="ECO:0000313" key="13">
    <source>
        <dbReference type="Proteomes" id="UP000594688"/>
    </source>
</evidence>
<dbReference type="PANTHER" id="PTHR42795">
    <property type="entry name" value="ALANINE DEHYDROGENASE"/>
    <property type="match status" value="1"/>
</dbReference>
<feature type="binding site" evidence="9">
    <location>
        <position position="322"/>
    </location>
    <ligand>
        <name>Mg(2+)</name>
        <dbReference type="ChEBI" id="CHEBI:18420"/>
    </ligand>
</feature>
<feature type="domain" description="Alanine dehydrogenase/pyridine nucleotide transhydrogenase N-terminal" evidence="11">
    <location>
        <begin position="4"/>
        <end position="136"/>
    </location>
</feature>
<feature type="binding site" evidence="8">
    <location>
        <position position="133"/>
    </location>
    <ligand>
        <name>NAD(+)</name>
        <dbReference type="ChEBI" id="CHEBI:57540"/>
    </ligand>
</feature>
<evidence type="ECO:0000256" key="5">
    <source>
        <dbReference type="PIRNR" id="PIRNR000183"/>
    </source>
</evidence>
<sequence>MIVGIPKEIKLDEYRVSLTPAGAAELVQDGNTVLVEDGAGIGSGIENQDYEKVGAIIASQDDVFQKAEMIIKVKEPIPEEYDRLRENLLLYTYLHLAPAPDLTNALLQRKVSGLAYETVQSANGGLPLLVPMSEVAGRMSVNEGGKYLERETGGRGILLGGVPGVDPGHIVIIGGGVVGVNAAKMAVGTGAYVTLLDINLDRLRYIDDIFGGRVKTIMSTKLNLMEFLELADLVIGAVLVPGARAPRLIQREMLGHMKPGSVIVDVGIDQGGIMETSKPTTHSDPIYVVDGVVHYCVANMPGAVARTSTYALTNATLHYARELAGKGLNKALRDSQELRHGLNTFGGHITHPAVAEAMQREYLPVEKALF</sequence>
<dbReference type="InterPro" id="IPR007698">
    <property type="entry name" value="AlaDH/PNT_NAD(H)-bd"/>
</dbReference>
<dbReference type="PIRSF" id="PIRSF000183">
    <property type="entry name" value="Alanine_dh"/>
    <property type="match status" value="1"/>
</dbReference>
<feature type="binding site" evidence="8">
    <location>
        <begin position="266"/>
        <end position="269"/>
    </location>
    <ligand>
        <name>NAD(+)</name>
        <dbReference type="ChEBI" id="CHEBI:57540"/>
    </ligand>
</feature>
<evidence type="ECO:0000313" key="12">
    <source>
        <dbReference type="EMBL" id="QPJ62876.1"/>
    </source>
</evidence>
<dbReference type="GO" id="GO:0005886">
    <property type="term" value="C:plasma membrane"/>
    <property type="evidence" value="ECO:0007669"/>
    <property type="project" value="TreeGrafter"/>
</dbReference>
<feature type="binding site" evidence="8">
    <location>
        <position position="219"/>
    </location>
    <ligand>
        <name>NAD(+)</name>
        <dbReference type="ChEBI" id="CHEBI:57540"/>
    </ligand>
</feature>
<evidence type="ECO:0000256" key="7">
    <source>
        <dbReference type="PIRSR" id="PIRSR000183-2"/>
    </source>
</evidence>
<evidence type="ECO:0000259" key="10">
    <source>
        <dbReference type="SMART" id="SM01002"/>
    </source>
</evidence>
<keyword evidence="3 5" id="KW-0560">Oxidoreductase</keyword>
<dbReference type="EC" id="1.4.1.1" evidence="2 5"/>
<feature type="binding site" evidence="8">
    <location>
        <position position="202"/>
    </location>
    <ligand>
        <name>NAD(+)</name>
        <dbReference type="ChEBI" id="CHEBI:57540"/>
    </ligand>
</feature>
<dbReference type="GO" id="GO:0042853">
    <property type="term" value="P:L-alanine catabolic process"/>
    <property type="evidence" value="ECO:0007669"/>
    <property type="project" value="InterPro"/>
</dbReference>
<comment type="cofactor">
    <cofactor evidence="9">
        <name>Mg(2+)</name>
        <dbReference type="ChEBI" id="CHEBI:18420"/>
    </cofactor>
    <text evidence="9">Binds 1 Mg(2+) ion per subunit.</text>
</comment>
<reference evidence="12 13" key="1">
    <citation type="submission" date="2020-02" db="EMBL/GenBank/DDBJ databases">
        <title>Genomic and physiological characterization of two novel Nitrospinaceae genera.</title>
        <authorList>
            <person name="Mueller A.J."/>
            <person name="Jung M.-Y."/>
            <person name="Strachan C.R."/>
            <person name="Herbold C.W."/>
            <person name="Kirkegaard R.H."/>
            <person name="Daims H."/>
        </authorList>
    </citation>
    <scope>NUCLEOTIDE SEQUENCE [LARGE SCALE GENOMIC DNA]</scope>
    <source>
        <strain evidence="12">EB</strain>
    </source>
</reference>
<dbReference type="Proteomes" id="UP000594688">
    <property type="component" value="Chromosome"/>
</dbReference>
<dbReference type="InterPro" id="IPR008141">
    <property type="entry name" value="Ala_DH"/>
</dbReference>
<dbReference type="InterPro" id="IPR036291">
    <property type="entry name" value="NAD(P)-bd_dom_sf"/>
</dbReference>